<accession>A0A382BAT5</accession>
<evidence type="ECO:0000256" key="1">
    <source>
        <dbReference type="SAM" id="MobiDB-lite"/>
    </source>
</evidence>
<name>A0A382BAT5_9ZZZZ</name>
<proteinExistence type="predicted"/>
<dbReference type="EMBL" id="UINC01028790">
    <property type="protein sequence ID" value="SVB10402.1"/>
    <property type="molecule type" value="Genomic_DNA"/>
</dbReference>
<protein>
    <submittedName>
        <fullName evidence="2">Uncharacterized protein</fullName>
    </submittedName>
</protein>
<gene>
    <name evidence="2" type="ORF">METZ01_LOCUS163256</name>
</gene>
<organism evidence="2">
    <name type="scientific">marine metagenome</name>
    <dbReference type="NCBI Taxonomy" id="408172"/>
    <lineage>
        <taxon>unclassified sequences</taxon>
        <taxon>metagenomes</taxon>
        <taxon>ecological metagenomes</taxon>
    </lineage>
</organism>
<reference evidence="2" key="1">
    <citation type="submission" date="2018-05" db="EMBL/GenBank/DDBJ databases">
        <authorList>
            <person name="Lanie J.A."/>
            <person name="Ng W.-L."/>
            <person name="Kazmierczak K.M."/>
            <person name="Andrzejewski T.M."/>
            <person name="Davidsen T.M."/>
            <person name="Wayne K.J."/>
            <person name="Tettelin H."/>
            <person name="Glass J.I."/>
            <person name="Rusch D."/>
            <person name="Podicherti R."/>
            <person name="Tsui H.-C.T."/>
            <person name="Winkler M.E."/>
        </authorList>
    </citation>
    <scope>NUCLEOTIDE SEQUENCE</scope>
</reference>
<dbReference type="AlphaFoldDB" id="A0A382BAT5"/>
<sequence length="124" mass="14490">MQRKSNKLFRDTIKEHLKKAQKENPKVDLILADGNPRSDRDRHENMYKIGNVDDDYFPDKTLLKGFEGGAVYLAEDGEKFYLILDESTMASILDEEDLPDELVKTIEFDSVEERDEYIKSRGWD</sequence>
<evidence type="ECO:0000313" key="2">
    <source>
        <dbReference type="EMBL" id="SVB10402.1"/>
    </source>
</evidence>
<feature type="region of interest" description="Disordered" evidence="1">
    <location>
        <begin position="25"/>
        <end position="44"/>
    </location>
</feature>